<feature type="transmembrane region" description="Helical" evidence="2">
    <location>
        <begin position="79"/>
        <end position="99"/>
    </location>
</feature>
<dbReference type="EMBL" id="JAEACQ010000313">
    <property type="protein sequence ID" value="MBL7632363.1"/>
    <property type="molecule type" value="Genomic_DNA"/>
</dbReference>
<dbReference type="AlphaFoldDB" id="A0A937RT90"/>
<keyword evidence="2" id="KW-0812">Transmembrane</keyword>
<accession>A0A937RT90</accession>
<feature type="compositionally biased region" description="Low complexity" evidence="1">
    <location>
        <begin position="146"/>
        <end position="158"/>
    </location>
</feature>
<keyword evidence="4" id="KW-1185">Reference proteome</keyword>
<evidence type="ECO:0000256" key="2">
    <source>
        <dbReference type="SAM" id="Phobius"/>
    </source>
</evidence>
<proteinExistence type="predicted"/>
<feature type="compositionally biased region" description="Pro residues" evidence="1">
    <location>
        <begin position="159"/>
        <end position="177"/>
    </location>
</feature>
<feature type="region of interest" description="Disordered" evidence="1">
    <location>
        <begin position="114"/>
        <end position="210"/>
    </location>
</feature>
<gene>
    <name evidence="3" type="ORF">I7412_35460</name>
</gene>
<comment type="caution">
    <text evidence="3">The sequence shown here is derived from an EMBL/GenBank/DDBJ whole genome shotgun (WGS) entry which is preliminary data.</text>
</comment>
<keyword evidence="2" id="KW-0472">Membrane</keyword>
<reference evidence="3" key="1">
    <citation type="submission" date="2020-12" db="EMBL/GenBank/DDBJ databases">
        <title>Genomic characterization of non-nitrogen-fixing Frankia strains.</title>
        <authorList>
            <person name="Carlos-Shanley C."/>
            <person name="Guerra T."/>
            <person name="Hahn D."/>
        </authorList>
    </citation>
    <scope>NUCLEOTIDE SEQUENCE</scope>
    <source>
        <strain evidence="3">CN6</strain>
    </source>
</reference>
<dbReference type="Proteomes" id="UP000604475">
    <property type="component" value="Unassembled WGS sequence"/>
</dbReference>
<name>A0A937RT90_9ACTN</name>
<feature type="transmembrane region" description="Helical" evidence="2">
    <location>
        <begin position="12"/>
        <end position="33"/>
    </location>
</feature>
<feature type="transmembrane region" description="Helical" evidence="2">
    <location>
        <begin position="45"/>
        <end position="67"/>
    </location>
</feature>
<evidence type="ECO:0000256" key="1">
    <source>
        <dbReference type="SAM" id="MobiDB-lite"/>
    </source>
</evidence>
<feature type="compositionally biased region" description="Pro residues" evidence="1">
    <location>
        <begin position="186"/>
        <end position="210"/>
    </location>
</feature>
<dbReference type="RefSeq" id="WP_203007089.1">
    <property type="nucleotide sequence ID" value="NZ_JADWYU010000050.1"/>
</dbReference>
<evidence type="ECO:0000313" key="3">
    <source>
        <dbReference type="EMBL" id="MBL7632363.1"/>
    </source>
</evidence>
<organism evidence="3 4">
    <name type="scientific">Frankia nepalensis</name>
    <dbReference type="NCBI Taxonomy" id="1836974"/>
    <lineage>
        <taxon>Bacteria</taxon>
        <taxon>Bacillati</taxon>
        <taxon>Actinomycetota</taxon>
        <taxon>Actinomycetes</taxon>
        <taxon>Frankiales</taxon>
        <taxon>Frankiaceae</taxon>
        <taxon>Frankia</taxon>
    </lineage>
</organism>
<evidence type="ECO:0000313" key="4">
    <source>
        <dbReference type="Proteomes" id="UP000604475"/>
    </source>
</evidence>
<keyword evidence="2" id="KW-1133">Transmembrane helix</keyword>
<protein>
    <submittedName>
        <fullName evidence="3">Uncharacterized protein</fullName>
    </submittedName>
</protein>
<sequence>MGEFFSDFFGFLIFSPLTAVVFGFGIWILPAVFLRDTVARLRLRFFHFFVSGYVFIAIMTIYLLVVGSSQDGGGRHHKAGPFLGMIASLAMAWGLNRLLRRRFPELFDRLRLTGGKTPGTAPTPHHAGGQHPGYAHPGYGPGGYPGHPQHPGYQHPGYPGYPQPQPQPMPQPQPPPEAGGTGGQPPRTPGVPWVVPPPGPGATPPPSPPD</sequence>
<feature type="compositionally biased region" description="Low complexity" evidence="1">
    <location>
        <begin position="114"/>
        <end position="138"/>
    </location>
</feature>